<reference evidence="1 2" key="1">
    <citation type="submission" date="2016-06" db="EMBL/GenBank/DDBJ databases">
        <authorList>
            <person name="Kjaerup R.B."/>
            <person name="Dalgaard T.S."/>
            <person name="Juul-Madsen H.R."/>
        </authorList>
    </citation>
    <scope>NUCLEOTIDE SEQUENCE [LARGE SCALE GENOMIC DNA]</scope>
    <source>
        <strain evidence="1 2">GCSL-Mp3</strain>
    </source>
</reference>
<name>A0A1B8HMD8_9GAMM</name>
<proteinExistence type="predicted"/>
<dbReference type="AlphaFoldDB" id="A0A1B8HMD8"/>
<evidence type="ECO:0000313" key="2">
    <source>
        <dbReference type="Proteomes" id="UP000092247"/>
    </source>
</evidence>
<sequence>MSDEKNVHVRNVAFDEFVQLLEEDGLPSEHLETVRKILGEISQKVTEFSPKQGTLLALAEEHSPHYRDLGEQQGFINGVLNMPLFFTN</sequence>
<dbReference type="Proteomes" id="UP000092247">
    <property type="component" value="Unassembled WGS sequence"/>
</dbReference>
<accession>A0A1B8HMD8</accession>
<evidence type="ECO:0000313" key="1">
    <source>
        <dbReference type="EMBL" id="OBU10598.1"/>
    </source>
</evidence>
<organism evidence="1 2">
    <name type="scientific">Morganella psychrotolerans</name>
    <dbReference type="NCBI Taxonomy" id="368603"/>
    <lineage>
        <taxon>Bacteria</taxon>
        <taxon>Pseudomonadati</taxon>
        <taxon>Pseudomonadota</taxon>
        <taxon>Gammaproteobacteria</taxon>
        <taxon>Enterobacterales</taxon>
        <taxon>Morganellaceae</taxon>
        <taxon>Morganella</taxon>
    </lineage>
</organism>
<dbReference type="EMBL" id="LZEX01000003">
    <property type="protein sequence ID" value="OBU10598.1"/>
    <property type="molecule type" value="Genomic_DNA"/>
</dbReference>
<comment type="caution">
    <text evidence="1">The sequence shown here is derived from an EMBL/GenBank/DDBJ whole genome shotgun (WGS) entry which is preliminary data.</text>
</comment>
<gene>
    <name evidence="1" type="ORF">AYY17_15790</name>
</gene>
<dbReference type="RefSeq" id="WP_067421865.1">
    <property type="nucleotide sequence ID" value="NZ_LZEX01000003.1"/>
</dbReference>
<protein>
    <submittedName>
        <fullName evidence="1">Uncharacterized protein</fullName>
    </submittedName>
</protein>